<organism evidence="3 4">
    <name type="scientific">Rhizophlyctis rosea</name>
    <dbReference type="NCBI Taxonomy" id="64517"/>
    <lineage>
        <taxon>Eukaryota</taxon>
        <taxon>Fungi</taxon>
        <taxon>Fungi incertae sedis</taxon>
        <taxon>Chytridiomycota</taxon>
        <taxon>Chytridiomycota incertae sedis</taxon>
        <taxon>Chytridiomycetes</taxon>
        <taxon>Rhizophlyctidales</taxon>
        <taxon>Rhizophlyctidaceae</taxon>
        <taxon>Rhizophlyctis</taxon>
    </lineage>
</organism>
<evidence type="ECO:0000313" key="3">
    <source>
        <dbReference type="EMBL" id="KAJ3051367.1"/>
    </source>
</evidence>
<sequence>MAFPPNETYRRYIVSYLMGVAVISPVTIAGVYEQLLQKLEEHGIFQLCLLESSQKFSLNLSPFGLQSVSELLLDWLKSFWNAHIQLFADKSYATFAFLERLLSSRGAAWSGAMALLQLLLLPLEVPQREVIQKHRAANSEQVATPALSSLRLHQIELCDLLVQRLAANNVHTSSFIAAMLEVCGMGFERANAEIILRRLVWQFRRSTAAAGNFCEVLVRLRDGFEGLHPDVYSQTLEKIVTEAATDTSAIPSDALYNIAILVAHEHEQRSVNMQKVANQPDSSSEQKPELDEQAVKPRLAKLWMKLHQTALKADSGSFGGAVRLWGSVSAELANRPFDERYRMLQATLDALWHFIRSNWATKSLSNDELRDIRIDLKRLVVQASQSVDEVGVTLDVAFSLRSWRANKWLRSEEAKENNTNGKEEDLQKAALTDRKEMTMVFAMSPKFLADVFGDCIRGKLAFLAHIPPATNSLLSAEQPNGRAGFAKFLSNRFDALPTTASYQSLLPTMLHKSKLGQGLRVPERDDIIWKEFRELPILWDFLEIASEDKVIFGTLLTILRPLLAMSVAFWHGQLRRRSDHRHKIRSDHQYEIEAAATLLRIIGKSKAFPVPFRCVHIVVKRLPEEAIRDVLWRTLDEMIILECSGAFSSTEDEKQQLMQDTASKRERNLTCLQRVLMQNYSVVGVDMAMFHPDGVGGGS</sequence>
<name>A0AAD5X533_9FUNG</name>
<dbReference type="Proteomes" id="UP001212841">
    <property type="component" value="Unassembled WGS sequence"/>
</dbReference>
<keyword evidence="4" id="KW-1185">Reference proteome</keyword>
<comment type="caution">
    <text evidence="3">The sequence shown here is derived from an EMBL/GenBank/DDBJ whole genome shotgun (WGS) entry which is preliminary data.</text>
</comment>
<protein>
    <submittedName>
        <fullName evidence="3">Uncharacterized protein</fullName>
    </submittedName>
</protein>
<gene>
    <name evidence="3" type="ORF">HK097_007644</name>
</gene>
<keyword evidence="2" id="KW-1133">Transmembrane helix</keyword>
<evidence type="ECO:0000256" key="2">
    <source>
        <dbReference type="SAM" id="Phobius"/>
    </source>
</evidence>
<evidence type="ECO:0000313" key="4">
    <source>
        <dbReference type="Proteomes" id="UP001212841"/>
    </source>
</evidence>
<reference evidence="3" key="1">
    <citation type="submission" date="2020-05" db="EMBL/GenBank/DDBJ databases">
        <title>Phylogenomic resolution of chytrid fungi.</title>
        <authorList>
            <person name="Stajich J.E."/>
            <person name="Amses K."/>
            <person name="Simmons R."/>
            <person name="Seto K."/>
            <person name="Myers J."/>
            <person name="Bonds A."/>
            <person name="Quandt C.A."/>
            <person name="Barry K."/>
            <person name="Liu P."/>
            <person name="Grigoriev I."/>
            <person name="Longcore J.E."/>
            <person name="James T.Y."/>
        </authorList>
    </citation>
    <scope>NUCLEOTIDE SEQUENCE</scope>
    <source>
        <strain evidence="3">JEL0318</strain>
    </source>
</reference>
<dbReference type="AlphaFoldDB" id="A0AAD5X533"/>
<feature type="region of interest" description="Disordered" evidence="1">
    <location>
        <begin position="271"/>
        <end position="292"/>
    </location>
</feature>
<proteinExistence type="predicted"/>
<keyword evidence="2" id="KW-0812">Transmembrane</keyword>
<evidence type="ECO:0000256" key="1">
    <source>
        <dbReference type="SAM" id="MobiDB-lite"/>
    </source>
</evidence>
<dbReference type="EMBL" id="JADGJD010000404">
    <property type="protein sequence ID" value="KAJ3051367.1"/>
    <property type="molecule type" value="Genomic_DNA"/>
</dbReference>
<keyword evidence="2" id="KW-0472">Membrane</keyword>
<feature type="compositionally biased region" description="Polar residues" evidence="1">
    <location>
        <begin position="271"/>
        <end position="283"/>
    </location>
</feature>
<feature type="transmembrane region" description="Helical" evidence="2">
    <location>
        <begin position="12"/>
        <end position="32"/>
    </location>
</feature>
<accession>A0AAD5X533</accession>